<sequence>MDKNALNTLKTLTGSHLFREATTVPIDEDRFVQSEAIKREWEENNKYCGLGKFAAIVALGCVIIRLLMINPKPLFELVPIYVYLGVVVSMVLGYVVILFFALAFGFKARKATRKKSLKAHFEASGVAFFERLDDFSVPAIRKVNEDVQLAKEGDADALYRLSETLLSGKVLKANYKMAVSLAALAAELGNSRAGLIVAKAFNHDLYEKLNHHPDNANARDIQKDLALYITWLQKASQLGSYEATRRLKEMGTKATDKVTPCSAQDVINTVLDTEL</sequence>
<evidence type="ECO:0000256" key="1">
    <source>
        <dbReference type="SAM" id="Phobius"/>
    </source>
</evidence>
<dbReference type="InterPro" id="IPR011990">
    <property type="entry name" value="TPR-like_helical_dom_sf"/>
</dbReference>
<feature type="transmembrane region" description="Helical" evidence="1">
    <location>
        <begin position="47"/>
        <end position="68"/>
    </location>
</feature>
<evidence type="ECO:0000313" key="3">
    <source>
        <dbReference type="Proteomes" id="UP000280507"/>
    </source>
</evidence>
<accession>A0A3M8Q347</accession>
<protein>
    <submittedName>
        <fullName evidence="2">Sel1 repeat family protein</fullName>
    </submittedName>
</protein>
<comment type="caution">
    <text evidence="2">The sequence shown here is derived from an EMBL/GenBank/DDBJ whole genome shotgun (WGS) entry which is preliminary data.</text>
</comment>
<keyword evidence="1" id="KW-0472">Membrane</keyword>
<keyword evidence="1" id="KW-1133">Transmembrane helix</keyword>
<dbReference type="RefSeq" id="WP_123095823.1">
    <property type="nucleotide sequence ID" value="NZ_RIZG01000005.1"/>
</dbReference>
<dbReference type="AlphaFoldDB" id="A0A3M8Q347"/>
<dbReference type="OrthoDB" id="9829551at2"/>
<feature type="transmembrane region" description="Helical" evidence="1">
    <location>
        <begin position="80"/>
        <end position="106"/>
    </location>
</feature>
<organism evidence="2 3">
    <name type="scientific">Marinomonas hwangdonensis</name>
    <dbReference type="NCBI Taxonomy" id="1053647"/>
    <lineage>
        <taxon>Bacteria</taxon>
        <taxon>Pseudomonadati</taxon>
        <taxon>Pseudomonadota</taxon>
        <taxon>Gammaproteobacteria</taxon>
        <taxon>Oceanospirillales</taxon>
        <taxon>Oceanospirillaceae</taxon>
        <taxon>Marinomonas</taxon>
    </lineage>
</organism>
<name>A0A3M8Q347_9GAMM</name>
<dbReference type="EMBL" id="RIZG01000005">
    <property type="protein sequence ID" value="RNF50537.1"/>
    <property type="molecule type" value="Genomic_DNA"/>
</dbReference>
<dbReference type="Proteomes" id="UP000280507">
    <property type="component" value="Unassembled WGS sequence"/>
</dbReference>
<proteinExistence type="predicted"/>
<dbReference type="SUPFAM" id="SSF81901">
    <property type="entry name" value="HCP-like"/>
    <property type="match status" value="1"/>
</dbReference>
<reference evidence="2 3" key="1">
    <citation type="journal article" date="2012" name="Int. J. Syst. Evol. Microbiol.">
        <title>Marinomonas hwangdonensis sp. nov., isolated from seawater.</title>
        <authorList>
            <person name="Jung Y.T."/>
            <person name="Oh T.K."/>
            <person name="Yoon J.H."/>
        </authorList>
    </citation>
    <scope>NUCLEOTIDE SEQUENCE [LARGE SCALE GENOMIC DNA]</scope>
    <source>
        <strain evidence="2 3">HDW-15</strain>
    </source>
</reference>
<evidence type="ECO:0000313" key="2">
    <source>
        <dbReference type="EMBL" id="RNF50537.1"/>
    </source>
</evidence>
<keyword evidence="3" id="KW-1185">Reference proteome</keyword>
<keyword evidence="1" id="KW-0812">Transmembrane</keyword>
<dbReference type="Gene3D" id="1.25.40.10">
    <property type="entry name" value="Tetratricopeptide repeat domain"/>
    <property type="match status" value="1"/>
</dbReference>
<gene>
    <name evidence="2" type="ORF">EBI00_10215</name>
</gene>